<dbReference type="GO" id="GO:0005829">
    <property type="term" value="C:cytosol"/>
    <property type="evidence" value="ECO:0007669"/>
    <property type="project" value="TreeGrafter"/>
</dbReference>
<dbReference type="GO" id="GO:0019632">
    <property type="term" value="P:shikimate metabolic process"/>
    <property type="evidence" value="ECO:0007669"/>
    <property type="project" value="InterPro"/>
</dbReference>
<feature type="binding site" evidence="8">
    <location>
        <position position="87"/>
    </location>
    <ligand>
        <name>shikimate</name>
        <dbReference type="ChEBI" id="CHEBI:36208"/>
    </ligand>
</feature>
<dbReference type="CDD" id="cd01065">
    <property type="entry name" value="NAD_bind_Shikimate_DH"/>
    <property type="match status" value="1"/>
</dbReference>
<feature type="binding site" evidence="8">
    <location>
        <position position="239"/>
    </location>
    <ligand>
        <name>NADP(+)</name>
        <dbReference type="ChEBI" id="CHEBI:58349"/>
    </ligand>
</feature>
<comment type="caution">
    <text evidence="12">The sequence shown here is derived from an EMBL/GenBank/DDBJ whole genome shotgun (WGS) entry which is preliminary data.</text>
</comment>
<dbReference type="PANTHER" id="PTHR21089:SF1">
    <property type="entry name" value="BIFUNCTIONAL 3-DEHYDROQUINATE DEHYDRATASE_SHIKIMATE DEHYDROGENASE, CHLOROPLASTIC"/>
    <property type="match status" value="1"/>
</dbReference>
<dbReference type="UniPathway" id="UPA00053">
    <property type="reaction ID" value="UER00087"/>
</dbReference>
<dbReference type="EMBL" id="AAOF01000003">
    <property type="protein sequence ID" value="EAR22513.1"/>
    <property type="molecule type" value="Genomic_DNA"/>
</dbReference>
<evidence type="ECO:0000313" key="13">
    <source>
        <dbReference type="Proteomes" id="UP000003374"/>
    </source>
</evidence>
<dbReference type="Pfam" id="PF01488">
    <property type="entry name" value="Shikimate_DH"/>
    <property type="match status" value="1"/>
</dbReference>
<dbReference type="Proteomes" id="UP000003374">
    <property type="component" value="Unassembled WGS sequence"/>
</dbReference>
<dbReference type="InterPro" id="IPR046346">
    <property type="entry name" value="Aminoacid_DH-like_N_sf"/>
</dbReference>
<feature type="binding site" evidence="8">
    <location>
        <position position="102"/>
    </location>
    <ligand>
        <name>shikimate</name>
        <dbReference type="ChEBI" id="CHEBI:36208"/>
    </ligand>
</feature>
<dbReference type="GO" id="GO:0004764">
    <property type="term" value="F:shikimate 3-dehydrogenase (NADP+) activity"/>
    <property type="evidence" value="ECO:0007669"/>
    <property type="project" value="UniProtKB-UniRule"/>
</dbReference>
<dbReference type="InterPro" id="IPR022893">
    <property type="entry name" value="Shikimate_DH_fam"/>
</dbReference>
<evidence type="ECO:0000256" key="8">
    <source>
        <dbReference type="HAMAP-Rule" id="MF_00222"/>
    </source>
</evidence>
<dbReference type="PANTHER" id="PTHR21089">
    <property type="entry name" value="SHIKIMATE DEHYDROGENASE"/>
    <property type="match status" value="1"/>
</dbReference>
<feature type="domain" description="Shikimate dehydrogenase substrate binding N-terminal" evidence="10">
    <location>
        <begin position="7"/>
        <end position="89"/>
    </location>
</feature>
<keyword evidence="13" id="KW-1185">Reference proteome</keyword>
<dbReference type="SUPFAM" id="SSF53223">
    <property type="entry name" value="Aminoacid dehydrogenase-like, N-terminal domain"/>
    <property type="match status" value="1"/>
</dbReference>
<gene>
    <name evidence="8" type="primary">aroE</name>
    <name evidence="12" type="ORF">NB231_12274</name>
</gene>
<evidence type="ECO:0000256" key="2">
    <source>
        <dbReference type="ARBA" id="ARBA00012962"/>
    </source>
</evidence>
<dbReference type="Pfam" id="PF08501">
    <property type="entry name" value="Shikimate_dh_N"/>
    <property type="match status" value="1"/>
</dbReference>
<feature type="binding site" evidence="8">
    <location>
        <position position="215"/>
    </location>
    <ligand>
        <name>NADP(+)</name>
        <dbReference type="ChEBI" id="CHEBI:58349"/>
    </ligand>
</feature>
<evidence type="ECO:0000259" key="10">
    <source>
        <dbReference type="Pfam" id="PF08501"/>
    </source>
</evidence>
<dbReference type="GO" id="GO:0009073">
    <property type="term" value="P:aromatic amino acid family biosynthetic process"/>
    <property type="evidence" value="ECO:0007669"/>
    <property type="project" value="UniProtKB-KW"/>
</dbReference>
<dbReference type="OrthoDB" id="9776868at2"/>
<comment type="function">
    <text evidence="8">Involved in the biosynthesis of the chorismate, which leads to the biosynthesis of aromatic amino acids. Catalyzes the reversible NADPH linked reduction of 3-dehydroshikimate (DHSA) to yield shikimate (SA).</text>
</comment>
<dbReference type="InterPro" id="IPR013708">
    <property type="entry name" value="Shikimate_DH-bd_N"/>
</dbReference>
<evidence type="ECO:0000259" key="9">
    <source>
        <dbReference type="Pfam" id="PF01488"/>
    </source>
</evidence>
<comment type="similarity">
    <text evidence="8">Belongs to the shikimate dehydrogenase family.</text>
</comment>
<feature type="binding site" evidence="8">
    <location>
        <begin position="127"/>
        <end position="131"/>
    </location>
    <ligand>
        <name>NADP(+)</name>
        <dbReference type="ChEBI" id="CHEBI:58349"/>
    </ligand>
</feature>
<dbReference type="Gene3D" id="3.40.50.720">
    <property type="entry name" value="NAD(P)-binding Rossmann-like Domain"/>
    <property type="match status" value="1"/>
</dbReference>
<dbReference type="InterPro" id="IPR041121">
    <property type="entry name" value="SDH_C"/>
</dbReference>
<feature type="binding site" evidence="8">
    <location>
        <position position="62"/>
    </location>
    <ligand>
        <name>shikimate</name>
        <dbReference type="ChEBI" id="CHEBI:36208"/>
    </ligand>
</feature>
<dbReference type="SUPFAM" id="SSF51735">
    <property type="entry name" value="NAD(P)-binding Rossmann-fold domains"/>
    <property type="match status" value="1"/>
</dbReference>
<dbReference type="GO" id="GO:0008652">
    <property type="term" value="P:amino acid biosynthetic process"/>
    <property type="evidence" value="ECO:0007669"/>
    <property type="project" value="UniProtKB-KW"/>
</dbReference>
<feature type="domain" description="Quinate/shikimate 5-dehydrogenase/glutamyl-tRNA reductase" evidence="9">
    <location>
        <begin position="118"/>
        <end position="193"/>
    </location>
</feature>
<accession>A4BPL2</accession>
<dbReference type="HAMAP" id="MF_00222">
    <property type="entry name" value="Shikimate_DH_AroE"/>
    <property type="match status" value="1"/>
</dbReference>
<evidence type="ECO:0000256" key="1">
    <source>
        <dbReference type="ARBA" id="ARBA00004871"/>
    </source>
</evidence>
<feature type="binding site" evidence="8">
    <location>
        <position position="246"/>
    </location>
    <ligand>
        <name>shikimate</name>
        <dbReference type="ChEBI" id="CHEBI:36208"/>
    </ligand>
</feature>
<dbReference type="AlphaFoldDB" id="A4BPL2"/>
<dbReference type="Pfam" id="PF18317">
    <property type="entry name" value="SDH_C"/>
    <property type="match status" value="1"/>
</dbReference>
<keyword evidence="5 8" id="KW-0560">Oxidoreductase</keyword>
<dbReference type="eggNOG" id="COG0169">
    <property type="taxonomic scope" value="Bacteria"/>
</dbReference>
<keyword evidence="4 8" id="KW-0521">NADP</keyword>
<dbReference type="GO" id="GO:0009423">
    <property type="term" value="P:chorismate biosynthetic process"/>
    <property type="evidence" value="ECO:0007669"/>
    <property type="project" value="UniProtKB-UniRule"/>
</dbReference>
<evidence type="ECO:0000256" key="4">
    <source>
        <dbReference type="ARBA" id="ARBA00022857"/>
    </source>
</evidence>
<organism evidence="12 13">
    <name type="scientific">Nitrococcus mobilis Nb-231</name>
    <dbReference type="NCBI Taxonomy" id="314278"/>
    <lineage>
        <taxon>Bacteria</taxon>
        <taxon>Pseudomonadati</taxon>
        <taxon>Pseudomonadota</taxon>
        <taxon>Gammaproteobacteria</taxon>
        <taxon>Chromatiales</taxon>
        <taxon>Ectothiorhodospiraceae</taxon>
        <taxon>Nitrococcus</taxon>
    </lineage>
</organism>
<dbReference type="InterPro" id="IPR011342">
    <property type="entry name" value="Shikimate_DH"/>
</dbReference>
<evidence type="ECO:0000313" key="12">
    <source>
        <dbReference type="EMBL" id="EAR22513.1"/>
    </source>
</evidence>
<evidence type="ECO:0000259" key="11">
    <source>
        <dbReference type="Pfam" id="PF18317"/>
    </source>
</evidence>
<evidence type="ECO:0000256" key="5">
    <source>
        <dbReference type="ARBA" id="ARBA00023002"/>
    </source>
</evidence>
<dbReference type="GO" id="GO:0050661">
    <property type="term" value="F:NADP binding"/>
    <property type="evidence" value="ECO:0007669"/>
    <property type="project" value="InterPro"/>
</dbReference>
<comment type="catalytic activity">
    <reaction evidence="7 8">
        <text>shikimate + NADP(+) = 3-dehydroshikimate + NADPH + H(+)</text>
        <dbReference type="Rhea" id="RHEA:17737"/>
        <dbReference type="ChEBI" id="CHEBI:15378"/>
        <dbReference type="ChEBI" id="CHEBI:16630"/>
        <dbReference type="ChEBI" id="CHEBI:36208"/>
        <dbReference type="ChEBI" id="CHEBI:57783"/>
        <dbReference type="ChEBI" id="CHEBI:58349"/>
        <dbReference type="EC" id="1.1.1.25"/>
    </reaction>
</comment>
<feature type="active site" description="Proton acceptor" evidence="8">
    <location>
        <position position="66"/>
    </location>
</feature>
<evidence type="ECO:0000256" key="3">
    <source>
        <dbReference type="ARBA" id="ARBA00022605"/>
    </source>
</evidence>
<proteinExistence type="inferred from homology"/>
<feature type="binding site" evidence="8">
    <location>
        <position position="217"/>
    </location>
    <ligand>
        <name>shikimate</name>
        <dbReference type="ChEBI" id="CHEBI:36208"/>
    </ligand>
</feature>
<protein>
    <recommendedName>
        <fullName evidence="2 8">Shikimate dehydrogenase (NADP(+))</fullName>
        <shortName evidence="8">SDH</shortName>
        <ecNumber evidence="2 8">1.1.1.25</ecNumber>
    </recommendedName>
</protein>
<evidence type="ECO:0000256" key="7">
    <source>
        <dbReference type="ARBA" id="ARBA00049442"/>
    </source>
</evidence>
<dbReference type="NCBIfam" id="NF001310">
    <property type="entry name" value="PRK00258.1-2"/>
    <property type="match status" value="1"/>
</dbReference>
<keyword evidence="3 8" id="KW-0028">Amino-acid biosynthesis</keyword>
<dbReference type="RefSeq" id="WP_005002974.1">
    <property type="nucleotide sequence ID" value="NZ_CH672427.1"/>
</dbReference>
<dbReference type="STRING" id="314278.NB231_12274"/>
<reference evidence="12 13" key="1">
    <citation type="submission" date="2006-02" db="EMBL/GenBank/DDBJ databases">
        <authorList>
            <person name="Waterbury J."/>
            <person name="Ferriera S."/>
            <person name="Johnson J."/>
            <person name="Kravitz S."/>
            <person name="Halpern A."/>
            <person name="Remington K."/>
            <person name="Beeson K."/>
            <person name="Tran B."/>
            <person name="Rogers Y.-H."/>
            <person name="Friedman R."/>
            <person name="Venter J.C."/>
        </authorList>
    </citation>
    <scope>NUCLEOTIDE SEQUENCE [LARGE SCALE GENOMIC DNA]</scope>
    <source>
        <strain evidence="12 13">Nb-231</strain>
    </source>
</reference>
<dbReference type="FunFam" id="3.40.50.10860:FF:000006">
    <property type="entry name" value="Shikimate dehydrogenase (NADP(+))"/>
    <property type="match status" value="1"/>
</dbReference>
<feature type="binding site" evidence="8">
    <location>
        <begin position="15"/>
        <end position="17"/>
    </location>
    <ligand>
        <name>shikimate</name>
        <dbReference type="ChEBI" id="CHEBI:36208"/>
    </ligand>
</feature>
<dbReference type="InterPro" id="IPR006151">
    <property type="entry name" value="Shikm_DH/Glu-tRNA_Rdtase"/>
</dbReference>
<sequence length="270" mass="28418">MPERYAVMGNPIAHSQSPRIHALFARQTGEPVTYERILVPISGFAAAVTEFEASGGRGLNITVPFKLQAWAEVDRRTARAERASAVNTIVITAAGRLGDNTDGTGLVRDLCCNHGVRVQARRILILGAGGAVHGVLPALLAETPTELVIANRTRARADAIATSLADLGCVTACGLPELAGEHFDVIINGTSAELHGELPALPKGLKIGGTTVYDLVYGKAPTAFCSWALEQGAARALDGLGMLVEQAAESFLLWRGIRPQTAPVIQALRG</sequence>
<keyword evidence="6 8" id="KW-0057">Aromatic amino acid biosynthesis</keyword>
<dbReference type="NCBIfam" id="TIGR00507">
    <property type="entry name" value="aroE"/>
    <property type="match status" value="1"/>
</dbReference>
<dbReference type="InterPro" id="IPR036291">
    <property type="entry name" value="NAD(P)-bd_dom_sf"/>
</dbReference>
<comment type="caution">
    <text evidence="8">Lacks conserved residue(s) required for the propagation of feature annotation.</text>
</comment>
<dbReference type="Gene3D" id="3.40.50.10860">
    <property type="entry name" value="Leucine Dehydrogenase, chain A, domain 1"/>
    <property type="match status" value="1"/>
</dbReference>
<comment type="pathway">
    <text evidence="1 8">Metabolic intermediate biosynthesis; chorismate biosynthesis; chorismate from D-erythrose 4-phosphate and phosphoenolpyruvate: step 4/7.</text>
</comment>
<feature type="domain" description="SDH C-terminal" evidence="11">
    <location>
        <begin position="239"/>
        <end position="269"/>
    </location>
</feature>
<comment type="subunit">
    <text evidence="8">Homodimer.</text>
</comment>
<dbReference type="HOGENOM" id="CLU_044063_2_1_6"/>
<feature type="binding site" evidence="8">
    <location>
        <begin position="151"/>
        <end position="156"/>
    </location>
    <ligand>
        <name>NADP(+)</name>
        <dbReference type="ChEBI" id="CHEBI:58349"/>
    </ligand>
</feature>
<dbReference type="EC" id="1.1.1.25" evidence="2 8"/>
<name>A4BPL2_9GAMM</name>
<evidence type="ECO:0000256" key="6">
    <source>
        <dbReference type="ARBA" id="ARBA00023141"/>
    </source>
</evidence>